<evidence type="ECO:0000256" key="1">
    <source>
        <dbReference type="ARBA" id="ARBA00022679"/>
    </source>
</evidence>
<evidence type="ECO:0000313" key="3">
    <source>
        <dbReference type="EMBL" id="TCL60266.1"/>
    </source>
</evidence>
<accession>A0A4R1R454</accession>
<dbReference type="GO" id="GO:0009103">
    <property type="term" value="P:lipopolysaccharide biosynthetic process"/>
    <property type="evidence" value="ECO:0007669"/>
    <property type="project" value="TreeGrafter"/>
</dbReference>
<proteinExistence type="predicted"/>
<dbReference type="InterPro" id="IPR001296">
    <property type="entry name" value="Glyco_trans_1"/>
</dbReference>
<dbReference type="AlphaFoldDB" id="A0A4R1R454"/>
<dbReference type="Gene3D" id="3.40.50.2000">
    <property type="entry name" value="Glycogen Phosphorylase B"/>
    <property type="match status" value="2"/>
</dbReference>
<gene>
    <name evidence="3" type="ORF">EDC14_103619</name>
</gene>
<keyword evidence="4" id="KW-1185">Reference proteome</keyword>
<reference evidence="3 4" key="1">
    <citation type="submission" date="2019-03" db="EMBL/GenBank/DDBJ databases">
        <title>Genomic Encyclopedia of Type Strains, Phase IV (KMG-IV): sequencing the most valuable type-strain genomes for metagenomic binning, comparative biology and taxonomic classification.</title>
        <authorList>
            <person name="Goeker M."/>
        </authorList>
    </citation>
    <scope>NUCLEOTIDE SEQUENCE [LARGE SCALE GENOMIC DNA]</scope>
    <source>
        <strain evidence="3 4">LX-B</strain>
    </source>
</reference>
<evidence type="ECO:0000259" key="2">
    <source>
        <dbReference type="Pfam" id="PF00534"/>
    </source>
</evidence>
<dbReference type="Pfam" id="PF00534">
    <property type="entry name" value="Glycos_transf_1"/>
    <property type="match status" value="1"/>
</dbReference>
<name>A0A4R1R454_HYDET</name>
<feature type="domain" description="Glycosyl transferase family 1" evidence="2">
    <location>
        <begin position="137"/>
        <end position="276"/>
    </location>
</feature>
<keyword evidence="1 3" id="KW-0808">Transferase</keyword>
<dbReference type="EMBL" id="SLUN01000036">
    <property type="protein sequence ID" value="TCL60266.1"/>
    <property type="molecule type" value="Genomic_DNA"/>
</dbReference>
<dbReference type="CDD" id="cd03801">
    <property type="entry name" value="GT4_PimA-like"/>
    <property type="match status" value="1"/>
</dbReference>
<protein>
    <submittedName>
        <fullName evidence="3">Glycosyltransferase involved in cell wall biosynthesis</fullName>
    </submittedName>
</protein>
<dbReference type="Proteomes" id="UP000295008">
    <property type="component" value="Unassembled WGS sequence"/>
</dbReference>
<organism evidence="3 4">
    <name type="scientific">Hydrogenispora ethanolica</name>
    <dbReference type="NCBI Taxonomy" id="1082276"/>
    <lineage>
        <taxon>Bacteria</taxon>
        <taxon>Bacillati</taxon>
        <taxon>Bacillota</taxon>
        <taxon>Hydrogenispora</taxon>
    </lineage>
</organism>
<dbReference type="PANTHER" id="PTHR46401">
    <property type="entry name" value="GLYCOSYLTRANSFERASE WBBK-RELATED"/>
    <property type="match status" value="1"/>
</dbReference>
<dbReference type="GO" id="GO:0016757">
    <property type="term" value="F:glycosyltransferase activity"/>
    <property type="evidence" value="ECO:0007669"/>
    <property type="project" value="InterPro"/>
</dbReference>
<dbReference type="SUPFAM" id="SSF53756">
    <property type="entry name" value="UDP-Glycosyltransferase/glycogen phosphorylase"/>
    <property type="match status" value="1"/>
</dbReference>
<comment type="caution">
    <text evidence="3">The sequence shown here is derived from an EMBL/GenBank/DDBJ whole genome shotgun (WGS) entry which is preliminary data.</text>
</comment>
<evidence type="ECO:0000313" key="4">
    <source>
        <dbReference type="Proteomes" id="UP000295008"/>
    </source>
</evidence>
<dbReference type="PANTHER" id="PTHR46401:SF2">
    <property type="entry name" value="GLYCOSYLTRANSFERASE WBBK-RELATED"/>
    <property type="match status" value="1"/>
</dbReference>
<sequence>MQRTQEYLTKLGVSVEISHDPRHHLAGFDLVHLFNIMPVEETYQFYQNARHQHKKMVLSTIFWDPAEFLQATGTEARFGEWWQKTMPQRVEILSNVQLILPNSRMEGELLEKSFPKLPPSLIVPNSADRLFANAGAERFRKRFQPPPEFVLSVGRISPRKNQLSLVQAIRSLRLPAVFIGPLNDTVYYQECRRAAAGLKVTFIDTLSQTDLASAYAAAKVHALVSWYDTPGLVSLEAGLAGCRIVSTSRGCTREYLKEMAFYCEPDDLNSICQALQDAWCAPADQRLRERILRHYTWEQTAQATLDAYRMALDSSKS</sequence>